<feature type="region of interest" description="Disordered" evidence="1">
    <location>
        <begin position="282"/>
        <end position="373"/>
    </location>
</feature>
<feature type="region of interest" description="Disordered" evidence="1">
    <location>
        <begin position="212"/>
        <end position="234"/>
    </location>
</feature>
<feature type="compositionally biased region" description="Basic residues" evidence="1">
    <location>
        <begin position="356"/>
        <end position="373"/>
    </location>
</feature>
<sequence length="1389" mass="162001">MKEQRRGRKANDKRDVVVDENEEYRHDDEQKARRRKANDKRDVVVDENEEYRHDDEQKARRRKANDKRDVVVDENEEYRHDDEQKARRRKANDKRDVVVDENEEYRHDDEQKARRRRRRIRVDDEKLVEGTPDDVEVDKRKDQRHSRHQRERQRRNEIVGDNDFEDKIKSRISELNDNKMKDRLTIYGNSDNESRRLNTSAERALLAYMYSDSETEAEDQFNEDENQTRDEDGHPIHAIDEKRNFTIDDGHPIHAINEKRNFTIDDGQEALMDNDFNKNRSDVDALKERENRNALRDDRDQDVLKHPNDHDGMSAHDTLEKYQLRDDNRSSISCNEEDIKKAEGKMEGEESIKPRTLVRRRKHDKVKRTRRKHRIDDSFNADQDDTHLKDADEYLADDTEESDTEISKIESFNYQKKDEKEMYEKHERKNKSKVAPKQKERMVMKNIKSRRHFDKKNAKENDEEIDLSTLPSIHDTLSKLLPKNKLNLLEGLKSMDKEIKGSSHTEKNDKKQLGSENDQRFLSTISEFLDRPKSASPERLVNIFPSMLRRTSSLPSIADFVNLKIPDFEYQEFDFPQKQTTKACPTCGDPTPQVNHVCLPKFKNRFRPKKTKDPNKKIRHGGIGVRQVKKYHTDDSDTISDMTVTTVNTQSEVQTGSQYSSRWPSSQAVLRGSKDTNKEPAKEMDGAGKFYRFNIKIRGEEKYLVKRTCLQNLLNIAYSKMATRSVTPARTPLSSQNRIRDYSSLSQNIDMVTPSIKSQEVEKTLQIWQLTPEVTTYSMIDENFGYLKSERVLTPASQKISTPPEKPKRVIQKKQFVKKEIERKPPTPIARSCTPQTPLPQVKEQETAIVTPEPEDTTPIKLPELVRLDTPPLPEITEQKRERAAKDDRRTAILPVPKLKEALKSPTQRKKKVNMPRSTHKRSRSKQAAEAPVTKEEVREMRDPLDFLAKYCIVSKDRLPFYERIYKNIIEGQPMRYDREPILSPRTGMPIDKNDGNSHGMGWEEHQLNMFHDLVTISRGRDVARPGVGVSEQYLEKISYTLEMLDKKQRQITDDLHVLQSKKLGQIAERAKQLIPEIARVQYQPKVKKSKKKKKKKKGKNLDDFGDDEDEPPSVPLRAEDITDEVVAMRLDESMYKKICKTGEIPQIDLEMQRCAEKLTGIDDRLMELEGEKNLLSLYCMEVFFNEQNDNNQPIEFRRQQSALYRHLHPDPDIEMNIEELEGALQVVNHNLISESEFDYIYQILNLPGRRKINFQLFTVIAALSEKISQMDPVIKKILIKDNPEETKKKRRSYDALDLKMETSKELFGLLADGDYETNNNGNAKASQLAVELTAGGLDPECVGYVLSKFNRFGTGYIDFMDFVTYVPLFIEIHQKIVDDPFNVSLDIS</sequence>
<feature type="compositionally biased region" description="Basic and acidic residues" evidence="1">
    <location>
        <begin position="282"/>
        <end position="329"/>
    </location>
</feature>
<protein>
    <submittedName>
        <fullName evidence="2">Uncharacterized protein</fullName>
    </submittedName>
</protein>
<keyword evidence="3" id="KW-1185">Reference proteome</keyword>
<feature type="compositionally biased region" description="Basic residues" evidence="1">
    <location>
        <begin position="907"/>
        <end position="925"/>
    </location>
</feature>
<feature type="compositionally biased region" description="Basic residues" evidence="1">
    <location>
        <begin position="1086"/>
        <end position="1099"/>
    </location>
</feature>
<feature type="region of interest" description="Disordered" evidence="1">
    <location>
        <begin position="1"/>
        <end position="164"/>
    </location>
</feature>
<reference evidence="2" key="1">
    <citation type="submission" date="2021-03" db="EMBL/GenBank/DDBJ databases">
        <authorList>
            <person name="Bekaert M."/>
        </authorList>
    </citation>
    <scope>NUCLEOTIDE SEQUENCE</scope>
</reference>
<feature type="compositionally biased region" description="Basic residues" evidence="1">
    <location>
        <begin position="142"/>
        <end position="153"/>
    </location>
</feature>
<dbReference type="PANTHER" id="PTHR35538:SF3">
    <property type="entry name" value="C-TYPE LECTIN DOMAIN-CONTAINING PROTEIN"/>
    <property type="match status" value="1"/>
</dbReference>
<feature type="region of interest" description="Disordered" evidence="1">
    <location>
        <begin position="653"/>
        <end position="683"/>
    </location>
</feature>
<dbReference type="OrthoDB" id="2121618at2759"/>
<dbReference type="EMBL" id="CAJPWZ010001025">
    <property type="protein sequence ID" value="CAG2205580.1"/>
    <property type="molecule type" value="Genomic_DNA"/>
</dbReference>
<evidence type="ECO:0000313" key="3">
    <source>
        <dbReference type="Proteomes" id="UP000683360"/>
    </source>
</evidence>
<feature type="compositionally biased region" description="Basic and acidic residues" evidence="1">
    <location>
        <begin position="672"/>
        <end position="683"/>
    </location>
</feature>
<accession>A0A8S3RFL6</accession>
<evidence type="ECO:0000313" key="2">
    <source>
        <dbReference type="EMBL" id="CAG2205580.1"/>
    </source>
</evidence>
<proteinExistence type="predicted"/>
<dbReference type="SUPFAM" id="SSF47473">
    <property type="entry name" value="EF-hand"/>
    <property type="match status" value="1"/>
</dbReference>
<dbReference type="PANTHER" id="PTHR35538">
    <property type="entry name" value="LIG_CHAN-GLU_BD DOMAIN-CONTAINING PROTEIN"/>
    <property type="match status" value="1"/>
</dbReference>
<comment type="caution">
    <text evidence="2">The sequence shown here is derived from an EMBL/GenBank/DDBJ whole genome shotgun (WGS) entry which is preliminary data.</text>
</comment>
<feature type="region of interest" description="Disordered" evidence="1">
    <location>
        <begin position="1086"/>
        <end position="1116"/>
    </location>
</feature>
<feature type="compositionally biased region" description="Basic and acidic residues" evidence="1">
    <location>
        <begin position="93"/>
        <end position="112"/>
    </location>
</feature>
<evidence type="ECO:0000256" key="1">
    <source>
        <dbReference type="SAM" id="MobiDB-lite"/>
    </source>
</evidence>
<feature type="compositionally biased region" description="Polar residues" evidence="1">
    <location>
        <begin position="653"/>
        <end position="668"/>
    </location>
</feature>
<feature type="compositionally biased region" description="Basic and acidic residues" evidence="1">
    <location>
        <begin position="1"/>
        <end position="31"/>
    </location>
</feature>
<feature type="compositionally biased region" description="Basic and acidic residues" evidence="1">
    <location>
        <begin position="337"/>
        <end position="353"/>
    </location>
</feature>
<organism evidence="2 3">
    <name type="scientific">Mytilus edulis</name>
    <name type="common">Blue mussel</name>
    <dbReference type="NCBI Taxonomy" id="6550"/>
    <lineage>
        <taxon>Eukaryota</taxon>
        <taxon>Metazoa</taxon>
        <taxon>Spiralia</taxon>
        <taxon>Lophotrochozoa</taxon>
        <taxon>Mollusca</taxon>
        <taxon>Bivalvia</taxon>
        <taxon>Autobranchia</taxon>
        <taxon>Pteriomorphia</taxon>
        <taxon>Mytilida</taxon>
        <taxon>Mytiloidea</taxon>
        <taxon>Mytilidae</taxon>
        <taxon>Mytilinae</taxon>
        <taxon>Mytilus</taxon>
    </lineage>
</organism>
<feature type="region of interest" description="Disordered" evidence="1">
    <location>
        <begin position="826"/>
        <end position="845"/>
    </location>
</feature>
<feature type="compositionally biased region" description="Basic and acidic residues" evidence="1">
    <location>
        <begin position="39"/>
        <end position="58"/>
    </location>
</feature>
<feature type="region of interest" description="Disordered" evidence="1">
    <location>
        <begin position="904"/>
        <end position="937"/>
    </location>
</feature>
<dbReference type="Proteomes" id="UP000683360">
    <property type="component" value="Unassembled WGS sequence"/>
</dbReference>
<dbReference type="InterPro" id="IPR011992">
    <property type="entry name" value="EF-hand-dom_pair"/>
</dbReference>
<feature type="compositionally biased region" description="Basic and acidic residues" evidence="1">
    <location>
        <begin position="66"/>
        <end position="85"/>
    </location>
</feature>
<name>A0A8S3RFL6_MYTED</name>
<feature type="compositionally biased region" description="Acidic residues" evidence="1">
    <location>
        <begin position="213"/>
        <end position="225"/>
    </location>
</feature>
<gene>
    <name evidence="2" type="ORF">MEDL_19927</name>
</gene>